<dbReference type="AlphaFoldDB" id="A0A928UUR9"/>
<dbReference type="Gene3D" id="3.30.160.670">
    <property type="match status" value="1"/>
</dbReference>
<dbReference type="EMBL" id="PRDK01000005">
    <property type="protein sequence ID" value="MBE8713716.1"/>
    <property type="molecule type" value="Genomic_DNA"/>
</dbReference>
<evidence type="ECO:0000259" key="2">
    <source>
        <dbReference type="Pfam" id="PF13590"/>
    </source>
</evidence>
<feature type="domain" description="DUF4136" evidence="2">
    <location>
        <begin position="30"/>
        <end position="187"/>
    </location>
</feature>
<evidence type="ECO:0000313" key="3">
    <source>
        <dbReference type="EMBL" id="MBE8713716.1"/>
    </source>
</evidence>
<name>A0A928UUR9_9SPHI</name>
<evidence type="ECO:0000313" key="4">
    <source>
        <dbReference type="Proteomes" id="UP000616201"/>
    </source>
</evidence>
<dbReference type="RefSeq" id="WP_196933875.1">
    <property type="nucleotide sequence ID" value="NZ_MU158697.1"/>
</dbReference>
<reference evidence="3" key="1">
    <citation type="submission" date="2018-02" db="EMBL/GenBank/DDBJ databases">
        <authorList>
            <person name="Vasarhelyi B.M."/>
            <person name="Deshmukh S."/>
            <person name="Balint B."/>
            <person name="Kukolya J."/>
        </authorList>
    </citation>
    <scope>NUCLEOTIDE SEQUENCE</scope>
    <source>
        <strain evidence="3">KB22</strain>
    </source>
</reference>
<protein>
    <submittedName>
        <fullName evidence="3">DUF4136 domain-containing protein</fullName>
    </submittedName>
</protein>
<sequence>MKRFIFFLSAGLILFLASCSSYRYNTTRIQSVDFSQYKTYGWLPGADSLSKGYFSNDIAEEKILSTANQELEARGLTYSKQNPDILFRYISIVNNKSRMVYATPYYGMGMGWGWGWGWHRPWGFYGGGFSYPVGKEKFRYAHLIIEAVDRKTNKVVWQARGSGEVNAPEKAINKLPKLVSGIMKEYPVALTK</sequence>
<gene>
    <name evidence="3" type="ORF">C4F49_08490</name>
</gene>
<feature type="signal peptide" evidence="1">
    <location>
        <begin position="1"/>
        <end position="23"/>
    </location>
</feature>
<feature type="chain" id="PRO_5037940566" evidence="1">
    <location>
        <begin position="24"/>
        <end position="192"/>
    </location>
</feature>
<dbReference type="Proteomes" id="UP000616201">
    <property type="component" value="Unassembled WGS sequence"/>
</dbReference>
<comment type="caution">
    <text evidence="3">The sequence shown here is derived from an EMBL/GenBank/DDBJ whole genome shotgun (WGS) entry which is preliminary data.</text>
</comment>
<organism evidence="3 4">
    <name type="scientific">Sphingobacterium hungaricum</name>
    <dbReference type="NCBI Taxonomy" id="2082723"/>
    <lineage>
        <taxon>Bacteria</taxon>
        <taxon>Pseudomonadati</taxon>
        <taxon>Bacteroidota</taxon>
        <taxon>Sphingobacteriia</taxon>
        <taxon>Sphingobacteriales</taxon>
        <taxon>Sphingobacteriaceae</taxon>
        <taxon>Sphingobacterium</taxon>
    </lineage>
</organism>
<proteinExistence type="predicted"/>
<keyword evidence="4" id="KW-1185">Reference proteome</keyword>
<dbReference type="PROSITE" id="PS51257">
    <property type="entry name" value="PROKAR_LIPOPROTEIN"/>
    <property type="match status" value="1"/>
</dbReference>
<keyword evidence="1" id="KW-0732">Signal</keyword>
<dbReference type="Pfam" id="PF13590">
    <property type="entry name" value="DUF4136"/>
    <property type="match status" value="1"/>
</dbReference>
<accession>A0A928UUR9</accession>
<evidence type="ECO:0000256" key="1">
    <source>
        <dbReference type="SAM" id="SignalP"/>
    </source>
</evidence>
<dbReference type="InterPro" id="IPR025411">
    <property type="entry name" value="DUF4136"/>
</dbReference>